<proteinExistence type="predicted"/>
<dbReference type="Proteomes" id="UP000789405">
    <property type="component" value="Unassembled WGS sequence"/>
</dbReference>
<sequence length="107" mass="11981">MPNPFEFIRHKVQQHNIKVLAKKCNQVLQDPAIASLVLRVTKKHIDMPAIVIQWNNAGFNDVPTSPNNRNGVIGQDQNAIINFMVANGATNYHNTVFMFRDAPTLSA</sequence>
<comment type="caution">
    <text evidence="1">The sequence shown here is derived from an EMBL/GenBank/DDBJ whole genome shotgun (WGS) entry which is preliminary data.</text>
</comment>
<dbReference type="AlphaFoldDB" id="A0A9N9NGC3"/>
<dbReference type="OrthoDB" id="2309532at2759"/>
<reference evidence="1" key="1">
    <citation type="submission" date="2021-06" db="EMBL/GenBank/DDBJ databases">
        <authorList>
            <person name="Kallberg Y."/>
            <person name="Tangrot J."/>
            <person name="Rosling A."/>
        </authorList>
    </citation>
    <scope>NUCLEOTIDE SEQUENCE</scope>
    <source>
        <strain evidence="1">MA453B</strain>
    </source>
</reference>
<protein>
    <submittedName>
        <fullName evidence="1">5772_t:CDS:1</fullName>
    </submittedName>
</protein>
<evidence type="ECO:0000313" key="1">
    <source>
        <dbReference type="EMBL" id="CAG8730976.1"/>
    </source>
</evidence>
<keyword evidence="2" id="KW-1185">Reference proteome</keyword>
<accession>A0A9N9NGC3</accession>
<name>A0A9N9NGC3_9GLOM</name>
<gene>
    <name evidence="1" type="ORF">DERYTH_LOCUS15118</name>
</gene>
<organism evidence="1 2">
    <name type="scientific">Dentiscutata erythropus</name>
    <dbReference type="NCBI Taxonomy" id="1348616"/>
    <lineage>
        <taxon>Eukaryota</taxon>
        <taxon>Fungi</taxon>
        <taxon>Fungi incertae sedis</taxon>
        <taxon>Mucoromycota</taxon>
        <taxon>Glomeromycotina</taxon>
        <taxon>Glomeromycetes</taxon>
        <taxon>Diversisporales</taxon>
        <taxon>Gigasporaceae</taxon>
        <taxon>Dentiscutata</taxon>
    </lineage>
</organism>
<evidence type="ECO:0000313" key="2">
    <source>
        <dbReference type="Proteomes" id="UP000789405"/>
    </source>
</evidence>
<dbReference type="EMBL" id="CAJVPY010011977">
    <property type="protein sequence ID" value="CAG8730976.1"/>
    <property type="molecule type" value="Genomic_DNA"/>
</dbReference>